<evidence type="ECO:0000256" key="5">
    <source>
        <dbReference type="SAM" id="Phobius"/>
    </source>
</evidence>
<dbReference type="AlphaFoldDB" id="A0A366ETL8"/>
<keyword evidence="4 5" id="KW-0472">Membrane</keyword>
<dbReference type="InterPro" id="IPR001902">
    <property type="entry name" value="SLC26A/SulP_fam"/>
</dbReference>
<comment type="subcellular location">
    <subcellularLocation>
        <location evidence="1">Membrane</location>
        <topology evidence="1">Multi-pass membrane protein</topology>
    </subcellularLocation>
</comment>
<dbReference type="Proteomes" id="UP000253529">
    <property type="component" value="Unassembled WGS sequence"/>
</dbReference>
<gene>
    <name evidence="7" type="ORF">DFR50_1333</name>
</gene>
<dbReference type="RefSeq" id="WP_245428095.1">
    <property type="nucleotide sequence ID" value="NZ_QNRK01000033.1"/>
</dbReference>
<feature type="transmembrane region" description="Helical" evidence="5">
    <location>
        <begin position="174"/>
        <end position="192"/>
    </location>
</feature>
<keyword evidence="8" id="KW-1185">Reference proteome</keyword>
<accession>A0A366ETL8</accession>
<evidence type="ECO:0000256" key="1">
    <source>
        <dbReference type="ARBA" id="ARBA00004141"/>
    </source>
</evidence>
<feature type="transmembrane region" description="Helical" evidence="5">
    <location>
        <begin position="97"/>
        <end position="118"/>
    </location>
</feature>
<protein>
    <submittedName>
        <fullName evidence="7">MFS superfamily sulfate permease-like transporter</fullName>
    </submittedName>
</protein>
<feature type="transmembrane region" description="Helical" evidence="5">
    <location>
        <begin position="350"/>
        <end position="368"/>
    </location>
</feature>
<feature type="transmembrane region" description="Helical" evidence="5">
    <location>
        <begin position="250"/>
        <end position="272"/>
    </location>
</feature>
<dbReference type="CDD" id="cd07042">
    <property type="entry name" value="STAS_SulP_like_sulfate_transporter"/>
    <property type="match status" value="1"/>
</dbReference>
<dbReference type="GO" id="GO:0055085">
    <property type="term" value="P:transmembrane transport"/>
    <property type="evidence" value="ECO:0007669"/>
    <property type="project" value="InterPro"/>
</dbReference>
<organism evidence="7 8">
    <name type="scientific">Roseiarcus fermentans</name>
    <dbReference type="NCBI Taxonomy" id="1473586"/>
    <lineage>
        <taxon>Bacteria</taxon>
        <taxon>Pseudomonadati</taxon>
        <taxon>Pseudomonadota</taxon>
        <taxon>Alphaproteobacteria</taxon>
        <taxon>Hyphomicrobiales</taxon>
        <taxon>Roseiarcaceae</taxon>
        <taxon>Roseiarcus</taxon>
    </lineage>
</organism>
<evidence type="ECO:0000259" key="6">
    <source>
        <dbReference type="PROSITE" id="PS50801"/>
    </source>
</evidence>
<dbReference type="InterPro" id="IPR011547">
    <property type="entry name" value="SLC26A/SulP_dom"/>
</dbReference>
<dbReference type="PROSITE" id="PS50801">
    <property type="entry name" value="STAS"/>
    <property type="match status" value="1"/>
</dbReference>
<feature type="transmembrane region" description="Helical" evidence="5">
    <location>
        <begin position="380"/>
        <end position="407"/>
    </location>
</feature>
<reference evidence="7 8" key="1">
    <citation type="submission" date="2018-06" db="EMBL/GenBank/DDBJ databases">
        <title>Genomic Encyclopedia of Type Strains, Phase IV (KMG-IV): sequencing the most valuable type-strain genomes for metagenomic binning, comparative biology and taxonomic classification.</title>
        <authorList>
            <person name="Goeker M."/>
        </authorList>
    </citation>
    <scope>NUCLEOTIDE SEQUENCE [LARGE SCALE GENOMIC DNA]</scope>
    <source>
        <strain evidence="7 8">DSM 24875</strain>
    </source>
</reference>
<evidence type="ECO:0000313" key="7">
    <source>
        <dbReference type="EMBL" id="RBP05738.1"/>
    </source>
</evidence>
<feature type="transmembrane region" description="Helical" evidence="5">
    <location>
        <begin position="42"/>
        <end position="63"/>
    </location>
</feature>
<evidence type="ECO:0000256" key="4">
    <source>
        <dbReference type="ARBA" id="ARBA00023136"/>
    </source>
</evidence>
<sequence length="558" mass="58561">MFSIRFFAGLLPLGRRAALKDALAGVTLASMNIPQVLGYTRIAGTPVVTGLYTVLLPLVGFALFGSSRHLVVAADSATAAIFSDALSRMAPIASPKYMALVGMLTLLTAGLLLLARVFKLGFLADFLARTALVGFLTGVGVQVGIAMLGGMLGVDVRSHSTLGQVWEVAKQAPDVHQLTLEISVGVIAAILIGKRLVPKFPVPLVVVLGMIAASWWFDLAGMGVAVIGDVPGGLPALRWPDVSFRETVDLLPVAASCFVMIIAQSAATSRVYAIRHRERVDENADILGIAVANAGAALTGAFVVNGSPTQTAMADDAGAQSQFAQLVFAAIVALVLIALTGPLRYLPRCVLSGVVFTIAVGMIDVKGLREIAGESRGEFLLALATAAAVPGVGVEQGILLAIGLSLIRHVRHSYRPHTMVLFPDPEGGWLTKPANPGEQTRPGLILYRFGADLFYANADRFADETRALIESAPDPVRWFVVDAGAITDIDYSAARTLRDLFSELGARKVNVAFGRVEPGLRSDLERHGVAEILGAGRIQASLHAALAIAGQSRAPGSG</sequence>
<dbReference type="Gene3D" id="3.30.750.24">
    <property type="entry name" value="STAS domain"/>
    <property type="match status" value="1"/>
</dbReference>
<name>A0A366ETL8_9HYPH</name>
<comment type="caution">
    <text evidence="7">The sequence shown here is derived from an EMBL/GenBank/DDBJ whole genome shotgun (WGS) entry which is preliminary data.</text>
</comment>
<keyword evidence="2 5" id="KW-0812">Transmembrane</keyword>
<dbReference type="InterPro" id="IPR002645">
    <property type="entry name" value="STAS_dom"/>
</dbReference>
<dbReference type="Pfam" id="PF00916">
    <property type="entry name" value="Sulfate_transp"/>
    <property type="match status" value="1"/>
</dbReference>
<dbReference type="GO" id="GO:0016020">
    <property type="term" value="C:membrane"/>
    <property type="evidence" value="ECO:0007669"/>
    <property type="project" value="UniProtKB-SubCell"/>
</dbReference>
<keyword evidence="3 5" id="KW-1133">Transmembrane helix</keyword>
<feature type="transmembrane region" description="Helical" evidence="5">
    <location>
        <begin position="323"/>
        <end position="343"/>
    </location>
</feature>
<evidence type="ECO:0000256" key="3">
    <source>
        <dbReference type="ARBA" id="ARBA00022989"/>
    </source>
</evidence>
<feature type="domain" description="STAS" evidence="6">
    <location>
        <begin position="434"/>
        <end position="549"/>
    </location>
</feature>
<feature type="transmembrane region" description="Helical" evidence="5">
    <location>
        <begin position="284"/>
        <end position="303"/>
    </location>
</feature>
<feature type="transmembrane region" description="Helical" evidence="5">
    <location>
        <begin position="204"/>
        <end position="230"/>
    </location>
</feature>
<proteinExistence type="predicted"/>
<dbReference type="SUPFAM" id="SSF52091">
    <property type="entry name" value="SpoIIaa-like"/>
    <property type="match status" value="1"/>
</dbReference>
<evidence type="ECO:0000313" key="8">
    <source>
        <dbReference type="Proteomes" id="UP000253529"/>
    </source>
</evidence>
<dbReference type="InterPro" id="IPR036513">
    <property type="entry name" value="STAS_dom_sf"/>
</dbReference>
<dbReference type="PANTHER" id="PTHR11814">
    <property type="entry name" value="SULFATE TRANSPORTER"/>
    <property type="match status" value="1"/>
</dbReference>
<dbReference type="Pfam" id="PF01740">
    <property type="entry name" value="STAS"/>
    <property type="match status" value="1"/>
</dbReference>
<dbReference type="EMBL" id="QNRK01000033">
    <property type="protein sequence ID" value="RBP05738.1"/>
    <property type="molecule type" value="Genomic_DNA"/>
</dbReference>
<evidence type="ECO:0000256" key="2">
    <source>
        <dbReference type="ARBA" id="ARBA00022692"/>
    </source>
</evidence>
<feature type="transmembrane region" description="Helical" evidence="5">
    <location>
        <begin position="130"/>
        <end position="154"/>
    </location>
</feature>